<gene>
    <name evidence="5" type="ORF">UFOPK3376_01477</name>
</gene>
<dbReference type="InterPro" id="IPR001613">
    <property type="entry name" value="Flavin_amine_oxidase"/>
</dbReference>
<sequence>MNDMTTMNDMTSEVDVLVIGAGLAGLRAAVDLADAGRDVLVVEARDRVGGRVWSHTFANGQWCERGAEFIDTSHTTVLALAAELGLRLTDVRSGRDDARRWLDVGGRTAPFALHHSLAGEMARWQEALFALAAAVNPDDPSHGNLAEVMDNARLSDLISDLQLSVMARVVIGREVRSEYMLGPDEVSQLMAGWMTAHHLRSGDGWEAYRIDGGNDQLAHGLAARLGDRIRLSTAVDVLDADTGVVVLADGHVITAQHLVVTVPLPVLGRMWPSMPREMAAVGYGIGGKVSVQVGRRVWNDHGCDGSVVSERAWGQMWETSEDQPGDTGVLTILLTSHDGAALAAVPDTTNRVIDEADRLFPGLKGLAGERVQTDWTNDRYSLGCYATFGPGELLQAWPLLQRRYGRMVLAGEHTDAFAGFMEGALRSGRRAAENCR</sequence>
<dbReference type="GO" id="GO:0016491">
    <property type="term" value="F:oxidoreductase activity"/>
    <property type="evidence" value="ECO:0007669"/>
    <property type="project" value="UniProtKB-KW"/>
</dbReference>
<dbReference type="InterPro" id="IPR036188">
    <property type="entry name" value="FAD/NAD-bd_sf"/>
</dbReference>
<evidence type="ECO:0000256" key="3">
    <source>
        <dbReference type="ARBA" id="ARBA00023002"/>
    </source>
</evidence>
<comment type="similarity">
    <text evidence="2">Belongs to the flavin monoamine oxidase family.</text>
</comment>
<dbReference type="SUPFAM" id="SSF54373">
    <property type="entry name" value="FAD-linked reductases, C-terminal domain"/>
    <property type="match status" value="1"/>
</dbReference>
<organism evidence="5">
    <name type="scientific">freshwater metagenome</name>
    <dbReference type="NCBI Taxonomy" id="449393"/>
    <lineage>
        <taxon>unclassified sequences</taxon>
        <taxon>metagenomes</taxon>
        <taxon>ecological metagenomes</taxon>
    </lineage>
</organism>
<dbReference type="PRINTS" id="PR00757">
    <property type="entry name" value="AMINEOXDASEF"/>
</dbReference>
<dbReference type="PANTHER" id="PTHR43563:SF1">
    <property type="entry name" value="AMINE OXIDASE [FLAVIN-CONTAINING] B"/>
    <property type="match status" value="1"/>
</dbReference>
<evidence type="ECO:0000313" key="5">
    <source>
        <dbReference type="EMBL" id="CAB4880496.1"/>
    </source>
</evidence>
<protein>
    <submittedName>
        <fullName evidence="5">Unannotated protein</fullName>
    </submittedName>
</protein>
<feature type="domain" description="Amine oxidase" evidence="4">
    <location>
        <begin position="23"/>
        <end position="434"/>
    </location>
</feature>
<evidence type="ECO:0000256" key="2">
    <source>
        <dbReference type="ARBA" id="ARBA00005995"/>
    </source>
</evidence>
<keyword evidence="3" id="KW-0560">Oxidoreductase</keyword>
<dbReference type="AlphaFoldDB" id="A0A6J7EBU6"/>
<dbReference type="SUPFAM" id="SSF51905">
    <property type="entry name" value="FAD/NAD(P)-binding domain"/>
    <property type="match status" value="1"/>
</dbReference>
<dbReference type="Pfam" id="PF01593">
    <property type="entry name" value="Amino_oxidase"/>
    <property type="match status" value="1"/>
</dbReference>
<evidence type="ECO:0000256" key="1">
    <source>
        <dbReference type="ARBA" id="ARBA00001974"/>
    </source>
</evidence>
<comment type="cofactor">
    <cofactor evidence="1">
        <name>FAD</name>
        <dbReference type="ChEBI" id="CHEBI:57692"/>
    </cofactor>
</comment>
<dbReference type="InterPro" id="IPR002937">
    <property type="entry name" value="Amino_oxidase"/>
</dbReference>
<dbReference type="EMBL" id="CAFBLP010000033">
    <property type="protein sequence ID" value="CAB4880496.1"/>
    <property type="molecule type" value="Genomic_DNA"/>
</dbReference>
<dbReference type="PANTHER" id="PTHR43563">
    <property type="entry name" value="AMINE OXIDASE"/>
    <property type="match status" value="1"/>
</dbReference>
<dbReference type="InterPro" id="IPR050703">
    <property type="entry name" value="Flavin_MAO"/>
</dbReference>
<name>A0A6J7EBU6_9ZZZZ</name>
<reference evidence="5" key="1">
    <citation type="submission" date="2020-05" db="EMBL/GenBank/DDBJ databases">
        <authorList>
            <person name="Chiriac C."/>
            <person name="Salcher M."/>
            <person name="Ghai R."/>
            <person name="Kavagutti S V."/>
        </authorList>
    </citation>
    <scope>NUCLEOTIDE SEQUENCE</scope>
</reference>
<proteinExistence type="inferred from homology"/>
<dbReference type="Gene3D" id="3.50.50.60">
    <property type="entry name" value="FAD/NAD(P)-binding domain"/>
    <property type="match status" value="1"/>
</dbReference>
<evidence type="ECO:0000259" key="4">
    <source>
        <dbReference type="Pfam" id="PF01593"/>
    </source>
</evidence>
<accession>A0A6J7EBU6</accession>